<reference evidence="1 2" key="1">
    <citation type="submission" date="2017-10" db="EMBL/GenBank/DDBJ databases">
        <title>Two draft genome sequences of Pusillimonas sp. strains isolated from a nitrate- and radionuclide-contaminated groundwater in Russia.</title>
        <authorList>
            <person name="Grouzdev D.S."/>
            <person name="Tourova T.P."/>
            <person name="Goeva M.A."/>
            <person name="Babich T.L."/>
            <person name="Sokolova D.S."/>
            <person name="Abdullin R."/>
            <person name="Poltaraus A.B."/>
            <person name="Toshchakov S.V."/>
            <person name="Nazina T.N."/>
        </authorList>
    </citation>
    <scope>NUCLEOTIDE SEQUENCE [LARGE SCALE GENOMIC DNA]</scope>
    <source>
        <strain evidence="1 2">JR1/69-3-13</strain>
    </source>
</reference>
<keyword evidence="2" id="KW-1185">Reference proteome</keyword>
<evidence type="ECO:0000313" key="2">
    <source>
        <dbReference type="Proteomes" id="UP000234190"/>
    </source>
</evidence>
<dbReference type="Proteomes" id="UP000234190">
    <property type="component" value="Unassembled WGS sequence"/>
</dbReference>
<comment type="caution">
    <text evidence="1">The sequence shown here is derived from an EMBL/GenBank/DDBJ whole genome shotgun (WGS) entry which is preliminary data.</text>
</comment>
<name>A0A2N4TYS1_9BURK</name>
<evidence type="ECO:0008006" key="3">
    <source>
        <dbReference type="Google" id="ProtNLM"/>
    </source>
</evidence>
<protein>
    <recommendedName>
        <fullName evidence="3">Antitoxin Xre/MbcA/ParS-like toxin-binding domain-containing protein</fullName>
    </recommendedName>
</protein>
<gene>
    <name evidence="1" type="ORF">CR159_20985</name>
</gene>
<proteinExistence type="predicted"/>
<organism evidence="1 2">
    <name type="scientific">Pollutimonas subterranea</name>
    <dbReference type="NCBI Taxonomy" id="2045210"/>
    <lineage>
        <taxon>Bacteria</taxon>
        <taxon>Pseudomonadati</taxon>
        <taxon>Pseudomonadota</taxon>
        <taxon>Betaproteobacteria</taxon>
        <taxon>Burkholderiales</taxon>
        <taxon>Alcaligenaceae</taxon>
        <taxon>Pollutimonas</taxon>
    </lineage>
</organism>
<evidence type="ECO:0000313" key="1">
    <source>
        <dbReference type="EMBL" id="PLC47917.1"/>
    </source>
</evidence>
<dbReference type="EMBL" id="PDNW01000040">
    <property type="protein sequence ID" value="PLC47917.1"/>
    <property type="molecule type" value="Genomic_DNA"/>
</dbReference>
<sequence length="93" mass="10412">MDNQKPLKQLILEANALEARAADARCAAVTIIRSQDPELSKILDDLLPTVADQADWLFKKSFRREERPVDLFISGHALELRDIAGAILHGTYL</sequence>
<dbReference type="AlphaFoldDB" id="A0A2N4TYS1"/>
<accession>A0A2N4TYS1</accession>
<dbReference type="OrthoDB" id="8695238at2"/>
<dbReference type="RefSeq" id="WP_102075891.1">
    <property type="nucleotide sequence ID" value="NZ_PDNW01000040.1"/>
</dbReference>